<keyword evidence="3 5" id="KW-0269">Exonuclease</keyword>
<evidence type="ECO:0000256" key="2">
    <source>
        <dbReference type="ARBA" id="ARBA00022801"/>
    </source>
</evidence>
<dbReference type="InterPro" id="IPR013520">
    <property type="entry name" value="Ribonucl_H"/>
</dbReference>
<name>A0A934HVE8_9CLOT</name>
<dbReference type="EMBL" id="JAEEGB010000003">
    <property type="protein sequence ID" value="MBI6871538.1"/>
    <property type="molecule type" value="Genomic_DNA"/>
</dbReference>
<dbReference type="GO" id="GO:0003676">
    <property type="term" value="F:nucleic acid binding"/>
    <property type="evidence" value="ECO:0007669"/>
    <property type="project" value="InterPro"/>
</dbReference>
<evidence type="ECO:0000259" key="4">
    <source>
        <dbReference type="SMART" id="SM00479"/>
    </source>
</evidence>
<proteinExistence type="predicted"/>
<accession>A0A934HVE8</accession>
<keyword evidence="1" id="KW-0540">Nuclease</keyword>
<dbReference type="PANTHER" id="PTHR23044:SF61">
    <property type="entry name" value="3'-5' EXORIBONUCLEASE 1-RELATED"/>
    <property type="match status" value="1"/>
</dbReference>
<comment type="caution">
    <text evidence="5">The sequence shown here is derived from an EMBL/GenBank/DDBJ whole genome shotgun (WGS) entry which is preliminary data.</text>
</comment>
<keyword evidence="2" id="KW-0378">Hydrolase</keyword>
<dbReference type="InterPro" id="IPR051274">
    <property type="entry name" value="3-5_Exoribonuclease"/>
</dbReference>
<evidence type="ECO:0000256" key="1">
    <source>
        <dbReference type="ARBA" id="ARBA00022722"/>
    </source>
</evidence>
<evidence type="ECO:0000313" key="5">
    <source>
        <dbReference type="EMBL" id="MBI6871538.1"/>
    </source>
</evidence>
<dbReference type="SMART" id="SM00479">
    <property type="entry name" value="EXOIII"/>
    <property type="match status" value="1"/>
</dbReference>
<reference evidence="5" key="1">
    <citation type="submission" date="2020-12" db="EMBL/GenBank/DDBJ databases">
        <title>Clostridium thailandense sp. nov., a novel acetogenic bacterium isolated from peat land soil in Thailand.</title>
        <authorList>
            <person name="Chaikitkaew S."/>
            <person name="Birkeland N.K."/>
        </authorList>
    </citation>
    <scope>NUCLEOTIDE SEQUENCE</scope>
    <source>
        <strain evidence="5">DSM 17425</strain>
    </source>
</reference>
<feature type="domain" description="Exonuclease" evidence="4">
    <location>
        <begin position="2"/>
        <end position="189"/>
    </location>
</feature>
<dbReference type="InterPro" id="IPR036397">
    <property type="entry name" value="RNaseH_sf"/>
</dbReference>
<keyword evidence="6" id="KW-1185">Reference proteome</keyword>
<dbReference type="Pfam" id="PF00929">
    <property type="entry name" value="RNase_T"/>
    <property type="match status" value="1"/>
</dbReference>
<dbReference type="GO" id="GO:0000175">
    <property type="term" value="F:3'-5'-RNA exonuclease activity"/>
    <property type="evidence" value="ECO:0007669"/>
    <property type="project" value="InterPro"/>
</dbReference>
<evidence type="ECO:0000313" key="6">
    <source>
        <dbReference type="Proteomes" id="UP000622687"/>
    </source>
</evidence>
<evidence type="ECO:0000256" key="3">
    <source>
        <dbReference type="ARBA" id="ARBA00022839"/>
    </source>
</evidence>
<dbReference type="SUPFAM" id="SSF53098">
    <property type="entry name" value="Ribonuclease H-like"/>
    <property type="match status" value="1"/>
</dbReference>
<sequence length="258" mass="30730">MNYVVFDLEFNQEYNPIKTNKNTTNTKCPFEIIQIGAVKLDRELKIIDTLNSLVKPNIYTSLNPFIQEMTGITIDQLSKAKPFIEVYKDLAEFVRGQDNVLCTWGMVDIKELFRNLEYYNLDTSLIPREYINLQLYTSKYLNCPKGTSIGLKRAVELLEIYFTDGFHNAYYDAYYTSEIFKKIYNKKIKTNIYKSHKEIKLERHENSRKKIDTYKLIKQFEKMFDREMTQEEQKIIKLAYIMGKTNQFQIKNEEKEVK</sequence>
<dbReference type="Gene3D" id="3.30.420.10">
    <property type="entry name" value="Ribonuclease H-like superfamily/Ribonuclease H"/>
    <property type="match status" value="1"/>
</dbReference>
<dbReference type="Proteomes" id="UP000622687">
    <property type="component" value="Unassembled WGS sequence"/>
</dbReference>
<organism evidence="5 6">
    <name type="scientific">Clostridium aciditolerans</name>
    <dbReference type="NCBI Taxonomy" id="339861"/>
    <lineage>
        <taxon>Bacteria</taxon>
        <taxon>Bacillati</taxon>
        <taxon>Bacillota</taxon>
        <taxon>Clostridia</taxon>
        <taxon>Eubacteriales</taxon>
        <taxon>Clostridiaceae</taxon>
        <taxon>Clostridium</taxon>
    </lineage>
</organism>
<dbReference type="CDD" id="cd06133">
    <property type="entry name" value="ERI-1_3'hExo_like"/>
    <property type="match status" value="1"/>
</dbReference>
<dbReference type="InterPro" id="IPR012337">
    <property type="entry name" value="RNaseH-like_sf"/>
</dbReference>
<dbReference type="AlphaFoldDB" id="A0A934HVE8"/>
<dbReference type="RefSeq" id="WP_211140985.1">
    <property type="nucleotide sequence ID" value="NZ_JAEEGB010000003.1"/>
</dbReference>
<gene>
    <name evidence="5" type="ORF">I6U51_02310</name>
</gene>
<dbReference type="PANTHER" id="PTHR23044">
    <property type="entry name" value="3'-5' EXONUCLEASE ERI1-RELATED"/>
    <property type="match status" value="1"/>
</dbReference>
<dbReference type="InterPro" id="IPR047201">
    <property type="entry name" value="ERI-1_3'hExo-like"/>
</dbReference>
<protein>
    <submittedName>
        <fullName evidence="5">Exonuclease domain-containing protein</fullName>
    </submittedName>
</protein>